<feature type="domain" description="DNA2/NAM7 helicase-like C-terminal" evidence="7">
    <location>
        <begin position="1144"/>
        <end position="1314"/>
    </location>
</feature>
<protein>
    <recommendedName>
        <fullName evidence="11">AAA family ATPase</fullName>
    </recommendedName>
</protein>
<dbReference type="Pfam" id="PF18741">
    <property type="entry name" value="MTES_1575"/>
    <property type="match status" value="1"/>
</dbReference>
<evidence type="ECO:0000259" key="7">
    <source>
        <dbReference type="Pfam" id="PF13087"/>
    </source>
</evidence>
<dbReference type="EMBL" id="CP078145">
    <property type="protein sequence ID" value="QXN90246.1"/>
    <property type="molecule type" value="Genomic_DNA"/>
</dbReference>
<feature type="domain" description="DNA2/NAM7 helicase helicase" evidence="6">
    <location>
        <begin position="362"/>
        <end position="486"/>
    </location>
</feature>
<dbReference type="PANTHER" id="PTHR43788:SF8">
    <property type="entry name" value="DNA-BINDING PROTEIN SMUBP-2"/>
    <property type="match status" value="1"/>
</dbReference>
<dbReference type="Proteomes" id="UP000694257">
    <property type="component" value="Chromosome"/>
</dbReference>
<evidence type="ECO:0000259" key="8">
    <source>
        <dbReference type="Pfam" id="PF18741"/>
    </source>
</evidence>
<keyword evidence="10" id="KW-1185">Reference proteome</keyword>
<sequence length="1468" mass="162988">MDDTDDRLLPDDHAVRRDVIKLAEYAREAAISSRSEVLDVEGYLACWWLSELPGGLEFRATPATDGSVLKVPYRKPPPCPTVPEPLRKCLSEGTWTDPQVSNSEISEQLKPAVDGGDVRATTLQSALGLRQGWIDQLAADRPYRTFYENLREAAHKLDTRDDEFELVLCSGLFAGTGPKAGTIRRHLLVKRCWVRVDKKSSAVLVGPDQDVPMQLEDRRFLMGVLGERLKHASELRDEVAESDLLPHNPEEPAKWLTDWSHQMLPDSPAYSTALAPPQSRVDKTSAVSASPALILRLRDRSSVAAFYEQILEHLRSGQAAVPLGLFQLLHTPDEGQQRAWQAATGTIPDNLLSDDPLFHKETNAEQREVLERVRRFNGAVVQGPPGTGKTHTIANLLGAMLADGLRVLVVSQREQPLRVLRDKLPDDMRSLCVSMASKRGSDNGLETSVRDMSARLSRTTSEAIDAEVKRLGAQRHAVQAKVQALTDDLTELLRVEHTEHPPVAEGYGGLLADIAETVADHAERFAWFPPLPPAAPTQCPMPSSDLHELVVLGRAGLNDPARAAQYIPDAESTPAPSAVAEAIHTMALPPQDGEIGQLTDRLAALPTDTVLAWRDTARRVLELAEHLYRVALHRISSVETGTNAVLAGVAVEAWNDVLGEVGVATDLDRRLRAPAVRDVRCTALLPEQWAAVRGQAKVLLQSAEHLKAGLESGELLRNKVLKTSTAFGKATAVVRQGFTFHGVEPTTPEAASAVAEYLKVLVGMSALDHVWQYVTDPWDWDSDDFRRLAQRREIEPQLVVLKELAEKTAIIRSGLSSTGVLAILSDMGTWRAFADAAGAALTRHQGEAARRIYAEWLSQWKAIADQPDSAPECKAVAEALEARDPDDYRVACDGLASVRRSIADHRRYRDLLEILTTAHPQLANEIDRTCCDTAWDGRIGHVREAWSWAVAHRFLRGSHRPDLVGRREADLVAAKALLRKVTAELATELAWDHCLKKMTPSQHRALKHFEVLAQKQGPGRGNYTADYRRAAKAAMRAAREAVPAWVMPIPKVAELILAQPNSFDVVIVDEASQAAMTSIFLLWLAPRIVVVGDDRQCAPQSSIQNLEKMQQRLHTDFPHIDEYKRIQLLPNGNLYNILGCAFPNTVTLREHFRCMPEIIDWPSQEFYGGRLVPLRQYGASRLEPVVIDRVPNGLAQGANEKMVNQFEAEHIVATLVACFSDPAYAGKTFGVIALRSRAQRQLIQHLLLQRISPEEIDRRELAVGSAAEFQGDERDVMIVSTVSSGRTRQMRKDTRYLRDLNVAVSRARDQLRITTSLVDDDLDPDDIRRRMFSHYQNTRNLAPRPSAVEYPADSLRPPFTSLFPQRVYRALLERGYHASPHVTVGKRELDIVVYGTSGAVAVVCDHHTGASAEDTERDAESLRELHRAGWPFHRIVHSQFLLDQESALAPLWQMLAQHDVRSIETSEV</sequence>
<dbReference type="InterPro" id="IPR041677">
    <property type="entry name" value="DNA2/NAM7_AAA_11"/>
</dbReference>
<organism evidence="9 10">
    <name type="scientific">Nocardia iowensis</name>
    <dbReference type="NCBI Taxonomy" id="204891"/>
    <lineage>
        <taxon>Bacteria</taxon>
        <taxon>Bacillati</taxon>
        <taxon>Actinomycetota</taxon>
        <taxon>Actinomycetes</taxon>
        <taxon>Mycobacteriales</taxon>
        <taxon>Nocardiaceae</taxon>
        <taxon>Nocardia</taxon>
    </lineage>
</organism>
<dbReference type="PANTHER" id="PTHR43788">
    <property type="entry name" value="DNA2/NAM7 HELICASE FAMILY MEMBER"/>
    <property type="match status" value="1"/>
</dbReference>
<feature type="domain" description="Restriction endonuclease type II-like" evidence="8">
    <location>
        <begin position="1363"/>
        <end position="1455"/>
    </location>
</feature>
<name>A0ABX8RLS2_NOCIO</name>
<dbReference type="Pfam" id="PF13087">
    <property type="entry name" value="AAA_12"/>
    <property type="match status" value="1"/>
</dbReference>
<keyword evidence="2" id="KW-0547">Nucleotide-binding</keyword>
<dbReference type="Pfam" id="PF13086">
    <property type="entry name" value="AAA_11"/>
    <property type="match status" value="1"/>
</dbReference>
<dbReference type="InterPro" id="IPR049468">
    <property type="entry name" value="Restrct_endonuc-II-like_dom"/>
</dbReference>
<evidence type="ECO:0008006" key="11">
    <source>
        <dbReference type="Google" id="ProtNLM"/>
    </source>
</evidence>
<evidence type="ECO:0000256" key="4">
    <source>
        <dbReference type="ARBA" id="ARBA00022806"/>
    </source>
</evidence>
<comment type="similarity">
    <text evidence="1">Belongs to the DNA2/NAM7 helicase family.</text>
</comment>
<evidence type="ECO:0000313" key="10">
    <source>
        <dbReference type="Proteomes" id="UP000694257"/>
    </source>
</evidence>
<proteinExistence type="inferred from homology"/>
<gene>
    <name evidence="9" type="ORF">KV110_33270</name>
</gene>
<evidence type="ECO:0000259" key="6">
    <source>
        <dbReference type="Pfam" id="PF13086"/>
    </source>
</evidence>
<dbReference type="InterPro" id="IPR041679">
    <property type="entry name" value="DNA2/NAM7-like_C"/>
</dbReference>
<evidence type="ECO:0000256" key="2">
    <source>
        <dbReference type="ARBA" id="ARBA00022741"/>
    </source>
</evidence>
<keyword evidence="5" id="KW-0067">ATP-binding</keyword>
<evidence type="ECO:0000256" key="1">
    <source>
        <dbReference type="ARBA" id="ARBA00007913"/>
    </source>
</evidence>
<dbReference type="RefSeq" id="WP_218471118.1">
    <property type="nucleotide sequence ID" value="NZ_BAABJN010000006.1"/>
</dbReference>
<keyword evidence="4" id="KW-0347">Helicase</keyword>
<evidence type="ECO:0000256" key="3">
    <source>
        <dbReference type="ARBA" id="ARBA00022801"/>
    </source>
</evidence>
<accession>A0ABX8RLS2</accession>
<reference evidence="9 10" key="1">
    <citation type="submission" date="2021-07" db="EMBL/GenBank/DDBJ databases">
        <title>Whole Genome Sequence of Nocardia Iowensis.</title>
        <authorList>
            <person name="Lamm A."/>
            <person name="Collins-Fairclough A.M."/>
            <person name="Bunk B."/>
            <person name="Sproer C."/>
        </authorList>
    </citation>
    <scope>NUCLEOTIDE SEQUENCE [LARGE SCALE GENOMIC DNA]</scope>
    <source>
        <strain evidence="9 10">NRRL 5646</strain>
    </source>
</reference>
<dbReference type="CDD" id="cd18808">
    <property type="entry name" value="SF1_C_Upf1"/>
    <property type="match status" value="1"/>
</dbReference>
<evidence type="ECO:0000256" key="5">
    <source>
        <dbReference type="ARBA" id="ARBA00022840"/>
    </source>
</evidence>
<dbReference type="InterPro" id="IPR050534">
    <property type="entry name" value="Coronavir_polyprotein_1ab"/>
</dbReference>
<keyword evidence="3" id="KW-0378">Hydrolase</keyword>
<evidence type="ECO:0000313" key="9">
    <source>
        <dbReference type="EMBL" id="QXN90246.1"/>
    </source>
</evidence>
<dbReference type="InterPro" id="IPR047187">
    <property type="entry name" value="SF1_C_Upf1"/>
</dbReference>